<accession>A0A8H6ZKK1</accession>
<dbReference type="SUPFAM" id="SSF52540">
    <property type="entry name" value="P-loop containing nucleoside triphosphate hydrolases"/>
    <property type="match status" value="1"/>
</dbReference>
<feature type="domain" description="Nephrocystin 3-like N-terminal" evidence="4">
    <location>
        <begin position="280"/>
        <end position="433"/>
    </location>
</feature>
<feature type="compositionally biased region" description="Acidic residues" evidence="2">
    <location>
        <begin position="1462"/>
        <end position="1475"/>
    </location>
</feature>
<dbReference type="SUPFAM" id="SSF48452">
    <property type="entry name" value="TPR-like"/>
    <property type="match status" value="1"/>
</dbReference>
<dbReference type="Gene3D" id="3.40.50.300">
    <property type="entry name" value="P-loop containing nucleotide triphosphate hydrolases"/>
    <property type="match status" value="1"/>
</dbReference>
<evidence type="ECO:0000259" key="4">
    <source>
        <dbReference type="Pfam" id="PF24883"/>
    </source>
</evidence>
<feature type="compositionally biased region" description="Basic and acidic residues" evidence="2">
    <location>
        <begin position="1"/>
        <end position="19"/>
    </location>
</feature>
<proteinExistence type="predicted"/>
<dbReference type="PANTHER" id="PTHR10039">
    <property type="entry name" value="AMELOGENIN"/>
    <property type="match status" value="1"/>
</dbReference>
<dbReference type="EMBL" id="JACAZH010000001">
    <property type="protein sequence ID" value="KAF7377195.1"/>
    <property type="molecule type" value="Genomic_DNA"/>
</dbReference>
<gene>
    <name evidence="5" type="ORF">MSAN_00139200</name>
</gene>
<evidence type="ECO:0000313" key="5">
    <source>
        <dbReference type="EMBL" id="KAF7377195.1"/>
    </source>
</evidence>
<keyword evidence="1" id="KW-0677">Repeat</keyword>
<organism evidence="5 6">
    <name type="scientific">Mycena sanguinolenta</name>
    <dbReference type="NCBI Taxonomy" id="230812"/>
    <lineage>
        <taxon>Eukaryota</taxon>
        <taxon>Fungi</taxon>
        <taxon>Dikarya</taxon>
        <taxon>Basidiomycota</taxon>
        <taxon>Agaricomycotina</taxon>
        <taxon>Agaricomycetes</taxon>
        <taxon>Agaricomycetidae</taxon>
        <taxon>Agaricales</taxon>
        <taxon>Marasmiineae</taxon>
        <taxon>Mycenaceae</taxon>
        <taxon>Mycena</taxon>
    </lineage>
</organism>
<dbReference type="InterPro" id="IPR027417">
    <property type="entry name" value="P-loop_NTPase"/>
</dbReference>
<feature type="domain" description="Fungal STAND N-terminal Goodbye" evidence="3">
    <location>
        <begin position="23"/>
        <end position="147"/>
    </location>
</feature>
<evidence type="ECO:0000259" key="3">
    <source>
        <dbReference type="Pfam" id="PF17109"/>
    </source>
</evidence>
<dbReference type="InterPro" id="IPR031350">
    <property type="entry name" value="Goodbye_dom"/>
</dbReference>
<feature type="region of interest" description="Disordered" evidence="2">
    <location>
        <begin position="1456"/>
        <end position="1475"/>
    </location>
</feature>
<sequence>MKDQQRTDTPETKPPEGEMSKMWAEAAEAFEKICGESLHEGDVKNFEDVQRKIESASKVSYGLDLEQKDKWDTAKRVGLQSLKYLKLLVRAAAQGSSFVPIPASVAKITSTALCFVFEIPEAIKGYNDAINLVFGEVSSALSQFQIYQSMDNVDPLLIMRIHQVMVSFVKLCAHVVKYRQERKRDRFLRQIKSIFDDNSGLTDELSKFRRALQQQRDVEGTIALAGVAEMRKGVQSLNEDADRSKALIKIRDALGLPETVRLDTKTTQTCTKLVNECSDGTGSWIWKLDTYKAWTASKDKDTSHVLLVSGPPSSGKSSVSALITRRLEEQKGRTYVAHYFFSASNRKSDNEKHPVLSALKYMAFQIARVDATVQKTLGKVCDAGALSSSMDLESWWEELKIGTSGSGAMYYLVFDGIEKLPKPEVQTLLKFIFGPKLAAGRVRVLASGADNDDKFPDEAGVKSALQIRMEVYNGQDMRIVIDEGLNKEGMLQHAKPDSEQQKAREKILEKLPQNVQGSYAQLQFGLDSVIRLLSTRKAVTELDRMLDQSISSHEVAIKNLQRSLTVDEISDLNELLKWVEFSTQYMNLAQLEAAMSLSSGMGFLASLEYIIKNKYSAVLQVEGHFVEGKDGVRDYLQKDKNTSGKSRQPKEQPTISMTITINNVDQELCGHFLWDLAHKGIRDKFKFDFDAASNALHNSQAVIALDEFEAHHTIVKQAFKYLSEEPRDQTKEIGNYLVNWLPYHLDRLRQLEGDDKGMLMPDDQLEIGHNLYQLFQDEDVFRRHRASFEGTWWEKEEMMIIQKWLRDWAVVRKLDKRWRDEVQQAVSPTKGYLRTFVRVVVEGFLRERSWGVQNAYTWIEKFMEAEQNDNQHNMSEIDWDCVSTWCQGCLGLPDSELNSLWYERLATAAFSRRGNTDTVLSLYQRALEKDEPSWLCHRSLGETYFRRDQTTEAITQPERKDIVDLHLLLGRYSYEVEDMQKAAEHYLLACESEDEEQAREGLLGYLKAVLKFLDMEGTREVLKSKLALSSNEERIVSILRMIAQDPDHDAIVSKIFTVAMEDLDLLTKIVHIMETATTIPVPSEVHVEGEMRGVLLYDRGVAAYMYKVSPQGTEPISEALRLWGECREQLSDVYGRNAFFVKQHATEALAKHYFQSMVDGQHLDHVKALEQLADDDSGLWDGDSTGFLGALYALRGEQEQSKAGLRPRIKLALQILSDNIPDNDRGGLSGLFKTLAQHLDFENAATALSLLGQPDLMTEALYFEAKDIMDDNGVDKQEVLDIVTKLAKETIQVVKTQVPDASCQIQRIEAAKEHIDSLITATGTKYEVEANVDREARESEDHGEGEQADPDSKTTTAHCLLQGRLSTLHQMHTPQIDTAALDWIWSCDGTPDGKKVGIFYIGPRAKSLKVPRKVRAVEGDEMVLEICYAEDGSQELMVEEWKKKLAEEWDISLEEMFGQAMPEDDVEDETEEGEV</sequence>
<dbReference type="Gene3D" id="1.25.40.10">
    <property type="entry name" value="Tetratricopeptide repeat domain"/>
    <property type="match status" value="1"/>
</dbReference>
<evidence type="ECO:0000313" key="6">
    <source>
        <dbReference type="Proteomes" id="UP000623467"/>
    </source>
</evidence>
<feature type="compositionally biased region" description="Basic and acidic residues" evidence="2">
    <location>
        <begin position="1335"/>
        <end position="1345"/>
    </location>
</feature>
<dbReference type="Pfam" id="PF24883">
    <property type="entry name" value="NPHP3_N"/>
    <property type="match status" value="1"/>
</dbReference>
<reference evidence="5" key="1">
    <citation type="submission" date="2020-05" db="EMBL/GenBank/DDBJ databases">
        <title>Mycena genomes resolve the evolution of fungal bioluminescence.</title>
        <authorList>
            <person name="Tsai I.J."/>
        </authorList>
    </citation>
    <scope>NUCLEOTIDE SEQUENCE</scope>
    <source>
        <strain evidence="5">160909Yilan</strain>
    </source>
</reference>
<feature type="region of interest" description="Disordered" evidence="2">
    <location>
        <begin position="1335"/>
        <end position="1354"/>
    </location>
</feature>
<dbReference type="Pfam" id="PF17109">
    <property type="entry name" value="Goodbye"/>
    <property type="match status" value="1"/>
</dbReference>
<evidence type="ECO:0000256" key="1">
    <source>
        <dbReference type="ARBA" id="ARBA00022737"/>
    </source>
</evidence>
<dbReference type="PANTHER" id="PTHR10039:SF17">
    <property type="entry name" value="FUNGAL STAND N-TERMINAL GOODBYE DOMAIN-CONTAINING PROTEIN-RELATED"/>
    <property type="match status" value="1"/>
</dbReference>
<keyword evidence="6" id="KW-1185">Reference proteome</keyword>
<dbReference type="OrthoDB" id="2913095at2759"/>
<evidence type="ECO:0000256" key="2">
    <source>
        <dbReference type="SAM" id="MobiDB-lite"/>
    </source>
</evidence>
<name>A0A8H6ZKK1_9AGAR</name>
<dbReference type="InterPro" id="IPR011990">
    <property type="entry name" value="TPR-like_helical_dom_sf"/>
</dbReference>
<feature type="region of interest" description="Disordered" evidence="2">
    <location>
        <begin position="1"/>
        <end position="20"/>
    </location>
</feature>
<protein>
    <submittedName>
        <fullName evidence="5">Goodbye domain-containing protein</fullName>
    </submittedName>
</protein>
<dbReference type="Proteomes" id="UP000623467">
    <property type="component" value="Unassembled WGS sequence"/>
</dbReference>
<dbReference type="InterPro" id="IPR056884">
    <property type="entry name" value="NPHP3-like_N"/>
</dbReference>
<comment type="caution">
    <text evidence="5">The sequence shown here is derived from an EMBL/GenBank/DDBJ whole genome shotgun (WGS) entry which is preliminary data.</text>
</comment>